<protein>
    <submittedName>
        <fullName evidence="1">Uncharacterized protein</fullName>
    </submittedName>
</protein>
<name>A0A101M062_PICGL</name>
<geneLocation type="mitochondrion" evidence="1"/>
<gene>
    <name evidence="1" type="ORF">ABT39_MTgene4465</name>
</gene>
<accession>A0A101M062</accession>
<reference evidence="1" key="1">
    <citation type="journal article" date="2015" name="Genome Biol. Evol.">
        <title>Organellar Genomes of White Spruce (Picea glauca): Assembly and Annotation.</title>
        <authorList>
            <person name="Jackman S.D."/>
            <person name="Warren R.L."/>
            <person name="Gibb E.A."/>
            <person name="Vandervalk B.P."/>
            <person name="Mohamadi H."/>
            <person name="Chu J."/>
            <person name="Raymond A."/>
            <person name="Pleasance S."/>
            <person name="Coope R."/>
            <person name="Wildung M.R."/>
            <person name="Ritland C.E."/>
            <person name="Bousquet J."/>
            <person name="Jones S.J."/>
            <person name="Bohlmann J."/>
            <person name="Birol I."/>
        </authorList>
    </citation>
    <scope>NUCLEOTIDE SEQUENCE [LARGE SCALE GENOMIC DNA]</scope>
    <source>
        <tissue evidence="1">Flushing bud</tissue>
    </source>
</reference>
<organism evidence="1">
    <name type="scientific">Picea glauca</name>
    <name type="common">White spruce</name>
    <name type="synonym">Pinus glauca</name>
    <dbReference type="NCBI Taxonomy" id="3330"/>
    <lineage>
        <taxon>Eukaryota</taxon>
        <taxon>Viridiplantae</taxon>
        <taxon>Streptophyta</taxon>
        <taxon>Embryophyta</taxon>
        <taxon>Tracheophyta</taxon>
        <taxon>Spermatophyta</taxon>
        <taxon>Pinopsida</taxon>
        <taxon>Pinidae</taxon>
        <taxon>Conifers I</taxon>
        <taxon>Pinales</taxon>
        <taxon>Pinaceae</taxon>
        <taxon>Picea</taxon>
    </lineage>
</organism>
<dbReference type="EMBL" id="LKAM01000005">
    <property type="protein sequence ID" value="KUM48450.1"/>
    <property type="molecule type" value="Genomic_DNA"/>
</dbReference>
<sequence>MPTSTPVVMSTLVVTLSIHPCFSHPCLSYRFSHLMMLVVTDQWMKPLPIPLWVKLLPMPLFLYHLYRKVVPLPL</sequence>
<evidence type="ECO:0000313" key="1">
    <source>
        <dbReference type="EMBL" id="KUM48450.1"/>
    </source>
</evidence>
<comment type="caution">
    <text evidence="1">The sequence shown here is derived from an EMBL/GenBank/DDBJ whole genome shotgun (WGS) entry which is preliminary data.</text>
</comment>
<proteinExistence type="predicted"/>
<keyword evidence="1" id="KW-0496">Mitochondrion</keyword>
<dbReference type="AlphaFoldDB" id="A0A101M062"/>